<dbReference type="Pfam" id="PF14493">
    <property type="entry name" value="HTH_40"/>
    <property type="match status" value="1"/>
</dbReference>
<dbReference type="Proteomes" id="UP001501787">
    <property type="component" value="Unassembled WGS sequence"/>
</dbReference>
<sequence>MRQSSALDILKTGQNVFLTGSAGAGKTYTLNQYIHYLRARRVPVAVTASTGIAATHMNGTTIHSWSGIGIKDTLSEKDLGILARKKPLVERVKETSVLIIDEISMLHAKQLNAVNQVLKHLRKDDAPFGGIQVVVAGDFFQLPPIGQRGESNRDKFAFMSEAWLDAKFHICYLSEQHRQNDAEQDGTLGLDDILNQIRRQDVSFDAIAALEETAVQDVHASRTRLYTHNQNVNKINDNELLKLDGETYCFEAVSDGDDKLVETLKKSVRTQEQLTLTVGAKVMFIKNNAELGVSNGTMGELVGFRAVSLKADNRMDSKTKRAEQDAADDEQHNDKQDDADTDTDNKDSKKSDKKTAVKYPVVRLNSGKEVIAEPEEWMIEDESGEVLASYSQVPLCLAWAITIHKSQGMTLDAAEIDLSRTFELGQGYVALSRLKSLSGLKLLGMNTMSLQLDPLARGADKRFLALSQEAETNYAMLDEKSMTKAHTDFVLTSGGTLSQTVIDSYERLQKKRRELQQKQQKQGNQVADKSETTLEATRLLLEESFSIAEIAEARGLAQSTIMRHISELKQRDPTLACEHLRPDDDIIDAVYSAYTSVQAENDPNNTTDDGDIKLRPLHEYLEGRISYNTIRLALIFIND</sequence>
<reference evidence="5" key="1">
    <citation type="journal article" date="2019" name="Int. J. Syst. Evol. Microbiol.">
        <title>The Global Catalogue of Microorganisms (GCM) 10K type strain sequencing project: providing services to taxonomists for standard genome sequencing and annotation.</title>
        <authorList>
            <consortium name="The Broad Institute Genomics Platform"/>
            <consortium name="The Broad Institute Genome Sequencing Center for Infectious Disease"/>
            <person name="Wu L."/>
            <person name="Ma J."/>
        </authorList>
    </citation>
    <scope>NUCLEOTIDE SEQUENCE [LARGE SCALE GENOMIC DNA]</scope>
    <source>
        <strain evidence="5">JCM 16343</strain>
    </source>
</reference>
<feature type="domain" description="AAA+ ATPase" evidence="3">
    <location>
        <begin position="12"/>
        <end position="321"/>
    </location>
</feature>
<dbReference type="SUPFAM" id="SSF52540">
    <property type="entry name" value="P-loop containing nucleoside triphosphate hydrolases"/>
    <property type="match status" value="2"/>
</dbReference>
<keyword evidence="1" id="KW-0175">Coiled coil</keyword>
<dbReference type="Gene3D" id="3.40.50.300">
    <property type="entry name" value="P-loop containing nucleotide triphosphate hydrolases"/>
    <property type="match status" value="1"/>
</dbReference>
<keyword evidence="5" id="KW-1185">Reference proteome</keyword>
<comment type="caution">
    <text evidence="4">The sequence shown here is derived from an EMBL/GenBank/DDBJ whole genome shotgun (WGS) entry which is preliminary data.</text>
</comment>
<dbReference type="CDD" id="cd18037">
    <property type="entry name" value="DEXSc_Pif1_like"/>
    <property type="match status" value="1"/>
</dbReference>
<evidence type="ECO:0000256" key="1">
    <source>
        <dbReference type="SAM" id="Coils"/>
    </source>
</evidence>
<dbReference type="Pfam" id="PF05970">
    <property type="entry name" value="PIF1"/>
    <property type="match status" value="1"/>
</dbReference>
<dbReference type="InterPro" id="IPR003593">
    <property type="entry name" value="AAA+_ATPase"/>
</dbReference>
<dbReference type="PANTHER" id="PTHR47642:SF7">
    <property type="entry name" value="ATP-DEPENDENT DNA HELICASE PIF1"/>
    <property type="match status" value="1"/>
</dbReference>
<accession>A0ABP3FBX4</accession>
<dbReference type="InterPro" id="IPR051055">
    <property type="entry name" value="PIF1_helicase"/>
</dbReference>
<dbReference type="Gene3D" id="2.30.30.940">
    <property type="match status" value="1"/>
</dbReference>
<gene>
    <name evidence="4" type="ORF">GCM10009129_05430</name>
</gene>
<feature type="region of interest" description="Disordered" evidence="2">
    <location>
        <begin position="315"/>
        <end position="354"/>
    </location>
</feature>
<protein>
    <submittedName>
        <fullName evidence="4">AAA family ATPase</fullName>
    </submittedName>
</protein>
<dbReference type="CDD" id="cd18809">
    <property type="entry name" value="SF1_C_RecD"/>
    <property type="match status" value="1"/>
</dbReference>
<dbReference type="InterPro" id="IPR027417">
    <property type="entry name" value="P-loop_NTPase"/>
</dbReference>
<dbReference type="InterPro" id="IPR029491">
    <property type="entry name" value="Helicase_HTH"/>
</dbReference>
<proteinExistence type="predicted"/>
<evidence type="ECO:0000259" key="3">
    <source>
        <dbReference type="SMART" id="SM00382"/>
    </source>
</evidence>
<organism evidence="4 5">
    <name type="scientific">Psychrobacter aestuarii</name>
    <dbReference type="NCBI Taxonomy" id="556327"/>
    <lineage>
        <taxon>Bacteria</taxon>
        <taxon>Pseudomonadati</taxon>
        <taxon>Pseudomonadota</taxon>
        <taxon>Gammaproteobacteria</taxon>
        <taxon>Moraxellales</taxon>
        <taxon>Moraxellaceae</taxon>
        <taxon>Psychrobacter</taxon>
    </lineage>
</organism>
<dbReference type="PANTHER" id="PTHR47642">
    <property type="entry name" value="ATP-DEPENDENT DNA HELICASE"/>
    <property type="match status" value="1"/>
</dbReference>
<name>A0ABP3FBX4_9GAMM</name>
<evidence type="ECO:0000313" key="5">
    <source>
        <dbReference type="Proteomes" id="UP001501787"/>
    </source>
</evidence>
<feature type="coiled-coil region" evidence="1">
    <location>
        <begin position="498"/>
        <end position="525"/>
    </location>
</feature>
<dbReference type="SMART" id="SM00382">
    <property type="entry name" value="AAA"/>
    <property type="match status" value="1"/>
</dbReference>
<evidence type="ECO:0000313" key="4">
    <source>
        <dbReference type="EMBL" id="GAA0311007.1"/>
    </source>
</evidence>
<dbReference type="EMBL" id="BAAAFR010000001">
    <property type="protein sequence ID" value="GAA0311007.1"/>
    <property type="molecule type" value="Genomic_DNA"/>
</dbReference>
<dbReference type="InterPro" id="IPR010285">
    <property type="entry name" value="DNA_helicase_pif1-like_DEAD"/>
</dbReference>
<dbReference type="RefSeq" id="WP_201503950.1">
    <property type="nucleotide sequence ID" value="NZ_BAAAFR010000001.1"/>
</dbReference>
<evidence type="ECO:0000256" key="2">
    <source>
        <dbReference type="SAM" id="MobiDB-lite"/>
    </source>
</evidence>